<organism evidence="4 5">
    <name type="scientific">Candidatus Fimenecus excrementigallinarum</name>
    <dbReference type="NCBI Taxonomy" id="2840816"/>
    <lineage>
        <taxon>Bacteria</taxon>
        <taxon>Bacillati</taxon>
        <taxon>Bacillota</taxon>
        <taxon>Clostridia</taxon>
        <taxon>Candidatus Fimenecus</taxon>
    </lineage>
</organism>
<sequence length="224" mass="22969">MCNARTVLRLSVLLCACSLLLCACRGAGEPAVTTGEALQTTAAAQTVTAGQTTSAETTAGEMTAVQKKPEAQHTSGGTAATAAPAQTAAPTAAPAPQAETVTLTVGFQTAVENGILRDPAYAGVLPESGYFLENEAVALETGESALDLLRRTLRARNIAFSASGGYVRSIGGLSERAMGAQSGWLYSVNGVFPNYSARSYTLKPGDRVAFLYSCRLGDVGQVAA</sequence>
<gene>
    <name evidence="4" type="ORF">IAC53_04350</name>
</gene>
<dbReference type="EMBL" id="DVMW01000028">
    <property type="protein sequence ID" value="HIU35824.1"/>
    <property type="molecule type" value="Genomic_DNA"/>
</dbReference>
<dbReference type="Gene3D" id="2.170.130.30">
    <property type="match status" value="1"/>
</dbReference>
<dbReference type="PROSITE" id="PS51257">
    <property type="entry name" value="PROKAR_LIPOPROTEIN"/>
    <property type="match status" value="1"/>
</dbReference>
<feature type="region of interest" description="Disordered" evidence="1">
    <location>
        <begin position="65"/>
        <end position="95"/>
    </location>
</feature>
<feature type="chain" id="PRO_5039236257" evidence="2">
    <location>
        <begin position="28"/>
        <end position="224"/>
    </location>
</feature>
<feature type="domain" description="Transcobalamin-like C-terminal" evidence="3">
    <location>
        <begin position="142"/>
        <end position="212"/>
    </location>
</feature>
<protein>
    <submittedName>
        <fullName evidence="4">DUF4430 domain-containing protein</fullName>
    </submittedName>
</protein>
<reference evidence="4" key="1">
    <citation type="submission" date="2020-10" db="EMBL/GenBank/DDBJ databases">
        <authorList>
            <person name="Gilroy R."/>
        </authorList>
    </citation>
    <scope>NUCLEOTIDE SEQUENCE</scope>
    <source>
        <strain evidence="4">ChiGjej1B1-19959</strain>
    </source>
</reference>
<keyword evidence="2" id="KW-0732">Signal</keyword>
<evidence type="ECO:0000256" key="1">
    <source>
        <dbReference type="SAM" id="MobiDB-lite"/>
    </source>
</evidence>
<dbReference type="Proteomes" id="UP000824071">
    <property type="component" value="Unassembled WGS sequence"/>
</dbReference>
<dbReference type="AlphaFoldDB" id="A0A9D1IGZ3"/>
<evidence type="ECO:0000259" key="3">
    <source>
        <dbReference type="Pfam" id="PF14478"/>
    </source>
</evidence>
<dbReference type="InterPro" id="IPR027954">
    <property type="entry name" value="Transcobalamin-like_C"/>
</dbReference>
<reference evidence="4" key="2">
    <citation type="journal article" date="2021" name="PeerJ">
        <title>Extensive microbial diversity within the chicken gut microbiome revealed by metagenomics and culture.</title>
        <authorList>
            <person name="Gilroy R."/>
            <person name="Ravi A."/>
            <person name="Getino M."/>
            <person name="Pursley I."/>
            <person name="Horton D.L."/>
            <person name="Alikhan N.F."/>
            <person name="Baker D."/>
            <person name="Gharbi K."/>
            <person name="Hall N."/>
            <person name="Watson M."/>
            <person name="Adriaenssens E.M."/>
            <person name="Foster-Nyarko E."/>
            <person name="Jarju S."/>
            <person name="Secka A."/>
            <person name="Antonio M."/>
            <person name="Oren A."/>
            <person name="Chaudhuri R.R."/>
            <person name="La Ragione R."/>
            <person name="Hildebrand F."/>
            <person name="Pallen M.J."/>
        </authorList>
    </citation>
    <scope>NUCLEOTIDE SEQUENCE</scope>
    <source>
        <strain evidence="4">ChiGjej1B1-19959</strain>
    </source>
</reference>
<feature type="signal peptide" evidence="2">
    <location>
        <begin position="1"/>
        <end position="27"/>
    </location>
</feature>
<name>A0A9D1IGZ3_9FIRM</name>
<comment type="caution">
    <text evidence="4">The sequence shown here is derived from an EMBL/GenBank/DDBJ whole genome shotgun (WGS) entry which is preliminary data.</text>
</comment>
<dbReference type="Pfam" id="PF14478">
    <property type="entry name" value="DUF4430"/>
    <property type="match status" value="1"/>
</dbReference>
<evidence type="ECO:0000256" key="2">
    <source>
        <dbReference type="SAM" id="SignalP"/>
    </source>
</evidence>
<proteinExistence type="predicted"/>
<feature type="compositionally biased region" description="Low complexity" evidence="1">
    <location>
        <begin position="78"/>
        <end position="95"/>
    </location>
</feature>
<accession>A0A9D1IGZ3</accession>
<evidence type="ECO:0000313" key="5">
    <source>
        <dbReference type="Proteomes" id="UP000824071"/>
    </source>
</evidence>
<evidence type="ECO:0000313" key="4">
    <source>
        <dbReference type="EMBL" id="HIU35824.1"/>
    </source>
</evidence>